<evidence type="ECO:0000256" key="7">
    <source>
        <dbReference type="ARBA" id="ARBA00023242"/>
    </source>
</evidence>
<evidence type="ECO:0000313" key="16">
    <source>
        <dbReference type="EMBL" id="ERL88311.1"/>
    </source>
</evidence>
<evidence type="ECO:0000256" key="11">
    <source>
        <dbReference type="ARBA" id="ARBA00035184"/>
    </source>
</evidence>
<evidence type="ECO:0000256" key="13">
    <source>
        <dbReference type="ARBA" id="ARBA00060144"/>
    </source>
</evidence>
<feature type="compositionally biased region" description="Polar residues" evidence="14">
    <location>
        <begin position="245"/>
        <end position="254"/>
    </location>
</feature>
<evidence type="ECO:0000313" key="15">
    <source>
        <dbReference type="EMBL" id="ENN73920.1"/>
    </source>
</evidence>
<dbReference type="Pfam" id="PF10147">
    <property type="entry name" value="CR6_interact"/>
    <property type="match status" value="1"/>
</dbReference>
<comment type="subcellular location">
    <subcellularLocation>
        <location evidence="2">Mitochondrion</location>
    </subcellularLocation>
    <subcellularLocation>
        <location evidence="1">Nucleus</location>
    </subcellularLocation>
</comment>
<dbReference type="PANTHER" id="PTHR31761:SF1">
    <property type="entry name" value="LARGE RIBOSOMAL SUBUNIT PROTEIN ML64"/>
    <property type="match status" value="1"/>
</dbReference>
<evidence type="ECO:0000256" key="1">
    <source>
        <dbReference type="ARBA" id="ARBA00004123"/>
    </source>
</evidence>
<dbReference type="Gene3D" id="6.10.280.120">
    <property type="entry name" value="Growth arrest and DNA-damage-inducible proteins-interacting protein 1"/>
    <property type="match status" value="1"/>
</dbReference>
<evidence type="ECO:0000313" key="19">
    <source>
        <dbReference type="Proteomes" id="UP000030742"/>
    </source>
</evidence>
<keyword evidence="9" id="KW-0131">Cell cycle</keyword>
<evidence type="ECO:0000256" key="4">
    <source>
        <dbReference type="ARBA" id="ARBA00022980"/>
    </source>
</evidence>
<dbReference type="GO" id="GO:0005840">
    <property type="term" value="C:ribosome"/>
    <property type="evidence" value="ECO:0007669"/>
    <property type="project" value="UniProtKB-KW"/>
</dbReference>
<dbReference type="GO" id="GO:0005739">
    <property type="term" value="C:mitochondrion"/>
    <property type="evidence" value="ECO:0007669"/>
    <property type="project" value="UniProtKB-SubCell"/>
</dbReference>
<dbReference type="OMA" id="EPHSWIH"/>
<name>N6TX77_DENPD</name>
<reference evidence="18 19" key="1">
    <citation type="journal article" date="2013" name="Genome Biol.">
        <title>Draft genome of the mountain pine beetle, Dendroctonus ponderosae Hopkins, a major forest pest.</title>
        <authorList>
            <person name="Keeling C.I."/>
            <person name="Yuen M.M."/>
            <person name="Liao N.Y."/>
            <person name="Docking T.R."/>
            <person name="Chan S.K."/>
            <person name="Taylor G.A."/>
            <person name="Palmquist D.L."/>
            <person name="Jackman S.D."/>
            <person name="Nguyen A."/>
            <person name="Li M."/>
            <person name="Henderson H."/>
            <person name="Janes J.K."/>
            <person name="Zhao Y."/>
            <person name="Pandoh P."/>
            <person name="Moore R."/>
            <person name="Sperling F.A."/>
            <person name="Huber D.P."/>
            <person name="Birol I."/>
            <person name="Jones S.J."/>
            <person name="Bohlmann J."/>
        </authorList>
    </citation>
    <scope>NUCLEOTIDE SEQUENCE</scope>
</reference>
<evidence type="ECO:0000256" key="6">
    <source>
        <dbReference type="ARBA" id="ARBA00023128"/>
    </source>
</evidence>
<evidence type="ECO:0000256" key="12">
    <source>
        <dbReference type="ARBA" id="ARBA00035485"/>
    </source>
</evidence>
<dbReference type="AlphaFoldDB" id="N6TX77"/>
<evidence type="ECO:0000256" key="14">
    <source>
        <dbReference type="SAM" id="MobiDB-lite"/>
    </source>
</evidence>
<dbReference type="InterPro" id="IPR043035">
    <property type="entry name" value="Ribosomal_mL64_sf"/>
</dbReference>
<dbReference type="OrthoDB" id="6247992at2759"/>
<dbReference type="STRING" id="77166.N6TX77"/>
<dbReference type="GO" id="GO:0005634">
    <property type="term" value="C:nucleus"/>
    <property type="evidence" value="ECO:0007669"/>
    <property type="project" value="UniProtKB-SubCell"/>
</dbReference>
<feature type="non-terminal residue" evidence="15">
    <location>
        <position position="1"/>
    </location>
</feature>
<dbReference type="Proteomes" id="UP000030742">
    <property type="component" value="Unassembled WGS sequence"/>
</dbReference>
<keyword evidence="6" id="KW-0496">Mitochondrion</keyword>
<keyword evidence="7" id="KW-0539">Nucleus</keyword>
<dbReference type="EnsemblMetazoa" id="XM_019910239.1">
    <property type="protein sequence ID" value="XP_019765798.1"/>
    <property type="gene ID" value="LOC109541379"/>
</dbReference>
<gene>
    <name evidence="17" type="primary">109541379</name>
    <name evidence="16" type="ORF">D910_05697</name>
    <name evidence="15" type="ORF">YQE_09491</name>
</gene>
<feature type="compositionally biased region" description="Basic and acidic residues" evidence="14">
    <location>
        <begin position="45"/>
        <end position="58"/>
    </location>
</feature>
<dbReference type="KEGG" id="dpa:109541379"/>
<evidence type="ECO:0000256" key="8">
    <source>
        <dbReference type="ARBA" id="ARBA00023274"/>
    </source>
</evidence>
<dbReference type="PANTHER" id="PTHR31761">
    <property type="entry name" value="GROWTH ARREST AND DNA DAMAGE-INDUCIBLE PROTEINS-INTERACTING PROTEIN 1 GADD45GIP1"/>
    <property type="match status" value="1"/>
</dbReference>
<keyword evidence="18" id="KW-1185">Reference proteome</keyword>
<feature type="compositionally biased region" description="Basic and acidic residues" evidence="14">
    <location>
        <begin position="217"/>
        <end position="239"/>
    </location>
</feature>
<dbReference type="EMBL" id="KB741092">
    <property type="protein sequence ID" value="ENN73920.1"/>
    <property type="molecule type" value="Genomic_DNA"/>
</dbReference>
<protein>
    <recommendedName>
        <fullName evidence="11">Large ribosomal subunit protein mL64</fullName>
    </recommendedName>
    <alternativeName>
        <fullName evidence="10">39S ribosomal protein L59, mitochondrial</fullName>
    </alternativeName>
    <alternativeName>
        <fullName evidence="12">Growth arrest and DNA damage-inducible proteins-interacting protein 1</fullName>
    </alternativeName>
</protein>
<evidence type="ECO:0000256" key="9">
    <source>
        <dbReference type="ARBA" id="ARBA00023306"/>
    </source>
</evidence>
<dbReference type="HOGENOM" id="CLU_077236_0_0_1"/>
<proteinExistence type="inferred from homology"/>
<comment type="function">
    <text evidence="13">Acts as a negative regulator of G1 to S cell cycle phase progression by inhibiting cyclin-dependent kinases. Inhibitory effects are additive with GADD45 proteins but also occur in the absence of GADD45 proteins. Acts as a repressor of the orphan nuclear receptor NR4A1 by inhibiting AB domain-mediated transcriptional activity. May be involved in the hormone-mediated regulation of NR4A1 transcriptional activity. May play a role in mitochondrial protein synthesis.</text>
</comment>
<evidence type="ECO:0000256" key="3">
    <source>
        <dbReference type="ARBA" id="ARBA00005421"/>
    </source>
</evidence>
<comment type="similarity">
    <text evidence="3">Belongs to the mitochondrion-specific ribosomal protein mL64 family.</text>
</comment>
<dbReference type="EMBL" id="KB632050">
    <property type="protein sequence ID" value="ERL88311.1"/>
    <property type="molecule type" value="Genomic_DNA"/>
</dbReference>
<keyword evidence="8" id="KW-0687">Ribonucleoprotein</keyword>
<evidence type="ECO:0000256" key="10">
    <source>
        <dbReference type="ARBA" id="ARBA00030700"/>
    </source>
</evidence>
<evidence type="ECO:0000256" key="2">
    <source>
        <dbReference type="ARBA" id="ARBA00004173"/>
    </source>
</evidence>
<dbReference type="Proteomes" id="UP000019118">
    <property type="component" value="Unassembled WGS sequence"/>
</dbReference>
<keyword evidence="5" id="KW-0175">Coiled coil</keyword>
<evidence type="ECO:0000313" key="17">
    <source>
        <dbReference type="EnsemblMetazoa" id="XP_019765798.1"/>
    </source>
</evidence>
<feature type="region of interest" description="Disordered" evidence="14">
    <location>
        <begin position="217"/>
        <end position="254"/>
    </location>
</feature>
<dbReference type="GO" id="GO:1990904">
    <property type="term" value="C:ribonucleoprotein complex"/>
    <property type="evidence" value="ECO:0007669"/>
    <property type="project" value="UniProtKB-KW"/>
</dbReference>
<sequence>MLCREYLGRLLKVQVVQPAWTRLSSQVNIEKLEAEQDTTEVTEDGAAREKEEELQRKRNKSRLKEADFRMLHEENPYPEATFWHHGTLKYLRRTFGRYGAASNVDPSICWPVKAELEDSMEYERVKYPETVTQMVQRVNAENAEKVRSDKQRQEDIVKKIEKNEQWKRELYAKIAKKEGEALEAKMRKDRLVEEVRRHFGYTVDPRDDRFKEMLEKKEKEQRKSLKEARKKAREEEMVKKLMSKQAKTPTAPSE</sequence>
<reference evidence="17" key="2">
    <citation type="submission" date="2024-08" db="UniProtKB">
        <authorList>
            <consortium name="EnsemblMetazoa"/>
        </authorList>
    </citation>
    <scope>IDENTIFICATION</scope>
</reference>
<keyword evidence="4" id="KW-0689">Ribosomal protein</keyword>
<feature type="region of interest" description="Disordered" evidence="14">
    <location>
        <begin position="35"/>
        <end position="58"/>
    </location>
</feature>
<accession>N6TX77</accession>
<organism evidence="15">
    <name type="scientific">Dendroctonus ponderosae</name>
    <name type="common">Mountain pine beetle</name>
    <dbReference type="NCBI Taxonomy" id="77166"/>
    <lineage>
        <taxon>Eukaryota</taxon>
        <taxon>Metazoa</taxon>
        <taxon>Ecdysozoa</taxon>
        <taxon>Arthropoda</taxon>
        <taxon>Hexapoda</taxon>
        <taxon>Insecta</taxon>
        <taxon>Pterygota</taxon>
        <taxon>Neoptera</taxon>
        <taxon>Endopterygota</taxon>
        <taxon>Coleoptera</taxon>
        <taxon>Polyphaga</taxon>
        <taxon>Cucujiformia</taxon>
        <taxon>Curculionidae</taxon>
        <taxon>Scolytinae</taxon>
        <taxon>Dendroctonus</taxon>
    </lineage>
</organism>
<evidence type="ECO:0000256" key="5">
    <source>
        <dbReference type="ARBA" id="ARBA00023054"/>
    </source>
</evidence>
<dbReference type="InterPro" id="IPR018472">
    <property type="entry name" value="Ribosomal_mL64"/>
</dbReference>
<evidence type="ECO:0000313" key="18">
    <source>
        <dbReference type="Proteomes" id="UP000019118"/>
    </source>
</evidence>